<dbReference type="EMBL" id="CAJFDH010000006">
    <property type="protein sequence ID" value="CAD5228887.1"/>
    <property type="molecule type" value="Genomic_DNA"/>
</dbReference>
<feature type="compositionally biased region" description="Acidic residues" evidence="5">
    <location>
        <begin position="1029"/>
        <end position="1045"/>
    </location>
</feature>
<feature type="compositionally biased region" description="Acidic residues" evidence="5">
    <location>
        <begin position="903"/>
        <end position="912"/>
    </location>
</feature>
<feature type="compositionally biased region" description="Polar residues" evidence="5">
    <location>
        <begin position="477"/>
        <end position="486"/>
    </location>
</feature>
<evidence type="ECO:0000313" key="7">
    <source>
        <dbReference type="EMBL" id="CAD5228887.1"/>
    </source>
</evidence>
<dbReference type="InterPro" id="IPR019786">
    <property type="entry name" value="Zinc_finger_PHD-type_CS"/>
</dbReference>
<feature type="compositionally biased region" description="Acidic residues" evidence="5">
    <location>
        <begin position="710"/>
        <end position="721"/>
    </location>
</feature>
<dbReference type="InterPro" id="IPR028938">
    <property type="entry name" value="Rsf1-like"/>
</dbReference>
<feature type="compositionally biased region" description="Basic residues" evidence="5">
    <location>
        <begin position="889"/>
        <end position="898"/>
    </location>
</feature>
<organism evidence="7 8">
    <name type="scientific">Bursaphelenchus okinawaensis</name>
    <dbReference type="NCBI Taxonomy" id="465554"/>
    <lineage>
        <taxon>Eukaryota</taxon>
        <taxon>Metazoa</taxon>
        <taxon>Ecdysozoa</taxon>
        <taxon>Nematoda</taxon>
        <taxon>Chromadorea</taxon>
        <taxon>Rhabditida</taxon>
        <taxon>Tylenchina</taxon>
        <taxon>Tylenchomorpha</taxon>
        <taxon>Aphelenchoidea</taxon>
        <taxon>Aphelenchoididae</taxon>
        <taxon>Bursaphelenchus</taxon>
    </lineage>
</organism>
<feature type="compositionally biased region" description="Basic and acidic residues" evidence="5">
    <location>
        <begin position="1093"/>
        <end position="1117"/>
    </location>
</feature>
<feature type="compositionally biased region" description="Acidic residues" evidence="5">
    <location>
        <begin position="574"/>
        <end position="583"/>
    </location>
</feature>
<feature type="compositionally biased region" description="Basic and acidic residues" evidence="5">
    <location>
        <begin position="1151"/>
        <end position="1164"/>
    </location>
</feature>
<evidence type="ECO:0000256" key="1">
    <source>
        <dbReference type="ARBA" id="ARBA00022723"/>
    </source>
</evidence>
<feature type="compositionally biased region" description="Basic and acidic residues" evidence="5">
    <location>
        <begin position="434"/>
        <end position="449"/>
    </location>
</feature>
<dbReference type="PANTHER" id="PTHR14296:SF16">
    <property type="entry name" value="REMODELING AND SPACING FACTOR 1"/>
    <property type="match status" value="1"/>
</dbReference>
<feature type="compositionally biased region" description="Acidic residues" evidence="5">
    <location>
        <begin position="1066"/>
        <end position="1092"/>
    </location>
</feature>
<dbReference type="GO" id="GO:0008270">
    <property type="term" value="F:zinc ion binding"/>
    <property type="evidence" value="ECO:0007669"/>
    <property type="project" value="UniProtKB-KW"/>
</dbReference>
<dbReference type="InterPro" id="IPR001965">
    <property type="entry name" value="Znf_PHD"/>
</dbReference>
<feature type="region of interest" description="Disordered" evidence="5">
    <location>
        <begin position="1"/>
        <end position="115"/>
    </location>
</feature>
<feature type="compositionally biased region" description="Basic residues" evidence="5">
    <location>
        <begin position="833"/>
        <end position="846"/>
    </location>
</feature>
<dbReference type="PROSITE" id="PS50016">
    <property type="entry name" value="ZF_PHD_2"/>
    <property type="match status" value="1"/>
</dbReference>
<feature type="compositionally biased region" description="Low complexity" evidence="5">
    <location>
        <begin position="44"/>
        <end position="55"/>
    </location>
</feature>
<feature type="compositionally biased region" description="Basic and acidic residues" evidence="5">
    <location>
        <begin position="29"/>
        <end position="41"/>
    </location>
</feature>
<feature type="region of interest" description="Disordered" evidence="5">
    <location>
        <begin position="395"/>
        <end position="592"/>
    </location>
</feature>
<accession>A0A811LN73</accession>
<feature type="compositionally biased region" description="Basic and acidic residues" evidence="5">
    <location>
        <begin position="105"/>
        <end position="115"/>
    </location>
</feature>
<feature type="compositionally biased region" description="Acidic residues" evidence="5">
    <location>
        <begin position="854"/>
        <end position="883"/>
    </location>
</feature>
<dbReference type="Proteomes" id="UP000783686">
    <property type="component" value="Unassembled WGS sequence"/>
</dbReference>
<dbReference type="Proteomes" id="UP000614601">
    <property type="component" value="Unassembled WGS sequence"/>
</dbReference>
<feature type="compositionally biased region" description="Basic and acidic residues" evidence="5">
    <location>
        <begin position="1192"/>
        <end position="1206"/>
    </location>
</feature>
<feature type="compositionally biased region" description="Basic residues" evidence="5">
    <location>
        <begin position="726"/>
        <end position="740"/>
    </location>
</feature>
<evidence type="ECO:0000259" key="6">
    <source>
        <dbReference type="PROSITE" id="PS50016"/>
    </source>
</evidence>
<keyword evidence="8" id="KW-1185">Reference proteome</keyword>
<dbReference type="GO" id="GO:0031213">
    <property type="term" value="C:RSF complex"/>
    <property type="evidence" value="ECO:0007669"/>
    <property type="project" value="InterPro"/>
</dbReference>
<dbReference type="GO" id="GO:0042393">
    <property type="term" value="F:histone binding"/>
    <property type="evidence" value="ECO:0007669"/>
    <property type="project" value="TreeGrafter"/>
</dbReference>
<sequence length="1366" mass="156491">MENKSEEVKKDSIESLETPESSQGLQKIVKSEVNEAGDSKVDVSQSNGESSQESSQKNEDSDVKIEVDDDQEDKVDVKDEEEDENEVSDEEQESEEEEDDAEEGNDVKMEPKEEDRVVTRLDPKFLYEDTSFSQLCSFFNTFGSALGLEYTISKLEELFTTEENGMCLEEMKDLHTALFKRLSYLKYAQKNRFPSCYKKFVETNIETEEFAAELQMNGFDDLTYSTKISILNTLCCAQFDFNFKFKEILHHTYHVFDMRWGPIGVDKNGVEFFYQEDKDFNIRVFSVDAGDFKADSWELRARTTKELYKLIHNLKSDDYDIKKDEESEDDEDKVLSGNALKNEEESQQGVEDLTIEIKESDREKVVFTTKLCTLVNKYWPAELLHNKRTLKDIKKQAKVGQKPPPKKAKVEVVEEEEEVEEEKEASEEKEEEEKEKSQEKKQSQEKEEENKEEELINMDELEDERRVLPRRSARNAAYSNMRQFTTPKKAKKEKKEEVKKEESEPEEEEEEDEFEDDEEELGSSDDEFQMGNKKKGKRKRGLNAPKKIKKPRLDEDGEPIKRRKSKPKPVVLEESSDEEEEQEQEKQRKKANEKTLCMKCNKATKPTVLLLCDECDDAWHTFCLTPKLKEVPAGDWFCPKCNHKNLVLRLSVCYVDVTEQINIRRIEDEKRRIQEENERRRMERALRREHVNHGIDLRNIVDSTLRVPEPEPESESEEEIDDGQRKSKRKALKQFGHTRKEKQTYHPPITVAAGRSRRQLHSVDYNFSAYEDQIHEAMDAIDEPSASSSSRGEEKNGLGRGKDMQNIIEADEKHREGSQEEDGENQQNGTAKPPRKVGKAPKKAKKLTQLDVDNMTESDTDEYNAEEDEEEEEEIPSEDEYVPEEVARSRRSGGRGRHRSDDEFIDDSDSDFEPGNKKKKGKAAARKSTGRKGRGKGRGRKKWSDSEEETEEEEEDFVSDSDSDSNARSKRKAPPPRKWGPKASSSESEEEVEVDDYDDTEEEDEEKTESGRPLRRAAKGVSKKLHDLEEVEKELDEEVGESDEEATPKTAENVVGKPRPRKIVSDDEEDPDEFKPDDEEEQEEEGEEEIEEELAKELEEKKRKKLEHDKEKAAERPTKKRQVVEEDDEFSDEDSNPPQAKPRSRKTVSKSPEKQKPDPKEKATENGSSKAKTSEESSARKRKVNQADGDEPAAKKSEQAKKDSPKKQRSPPKSPTKPSSRRGSLQNPQPPAAASVIKPIVQLAVPTVASALPPHLMQHQLPPGFMPPHSAPYGHLPSHIRPPPGVYLPPPHGNQYGEYYGGHPQYLPPTSGYPPPPHGYPHYPSIPGYGIQPTNENDVAQLQPLRPVESDSLSHVLGGAMNPDSL</sequence>
<feature type="compositionally biased region" description="Basic and acidic residues" evidence="5">
    <location>
        <begin position="56"/>
        <end position="66"/>
    </location>
</feature>
<feature type="compositionally biased region" description="Acidic residues" evidence="5">
    <location>
        <begin position="987"/>
        <end position="1007"/>
    </location>
</feature>
<dbReference type="InterPro" id="IPR019787">
    <property type="entry name" value="Znf_PHD-finger"/>
</dbReference>
<comment type="caution">
    <text evidence="7">The sequence shown here is derived from an EMBL/GenBank/DDBJ whole genome shotgun (WGS) entry which is preliminary data.</text>
</comment>
<evidence type="ECO:0000313" key="8">
    <source>
        <dbReference type="Proteomes" id="UP000614601"/>
    </source>
</evidence>
<feature type="compositionally biased region" description="Acidic residues" evidence="5">
    <location>
        <begin position="67"/>
        <end position="104"/>
    </location>
</feature>
<feature type="domain" description="PHD-type" evidence="6">
    <location>
        <begin position="594"/>
        <end position="644"/>
    </location>
</feature>
<feature type="compositionally biased region" description="Acidic residues" evidence="5">
    <location>
        <begin position="413"/>
        <end position="433"/>
    </location>
</feature>
<dbReference type="InterPro" id="IPR011011">
    <property type="entry name" value="Znf_FYVE_PHD"/>
</dbReference>
<protein>
    <recommendedName>
        <fullName evidence="6">PHD-type domain-containing protein</fullName>
    </recommendedName>
</protein>
<keyword evidence="2 4" id="KW-0863">Zinc-finger</keyword>
<evidence type="ECO:0000256" key="5">
    <source>
        <dbReference type="SAM" id="MobiDB-lite"/>
    </source>
</evidence>
<feature type="compositionally biased region" description="Acidic residues" evidence="5">
    <location>
        <begin position="503"/>
        <end position="528"/>
    </location>
</feature>
<feature type="compositionally biased region" description="Basic residues" evidence="5">
    <location>
        <begin position="917"/>
        <end position="941"/>
    </location>
</feature>
<feature type="region of interest" description="Disordered" evidence="5">
    <location>
        <begin position="781"/>
        <end position="1233"/>
    </location>
</feature>
<evidence type="ECO:0000256" key="2">
    <source>
        <dbReference type="ARBA" id="ARBA00022771"/>
    </source>
</evidence>
<feature type="compositionally biased region" description="Acidic residues" evidence="5">
    <location>
        <begin position="1125"/>
        <end position="1135"/>
    </location>
</feature>
<keyword evidence="1" id="KW-0479">Metal-binding</keyword>
<feature type="compositionally biased region" description="Basic residues" evidence="5">
    <location>
        <begin position="1013"/>
        <end position="1023"/>
    </location>
</feature>
<dbReference type="SUPFAM" id="SSF57903">
    <property type="entry name" value="FYVE/PHD zinc finger"/>
    <property type="match status" value="1"/>
</dbReference>
<dbReference type="OrthoDB" id="10055895at2759"/>
<keyword evidence="3" id="KW-0862">Zinc</keyword>
<feature type="compositionally biased region" description="Acidic residues" evidence="5">
    <location>
        <begin position="450"/>
        <end position="462"/>
    </location>
</feature>
<feature type="compositionally biased region" description="Basic and acidic residues" evidence="5">
    <location>
        <begin position="493"/>
        <end position="502"/>
    </location>
</feature>
<evidence type="ECO:0000256" key="3">
    <source>
        <dbReference type="ARBA" id="ARBA00022833"/>
    </source>
</evidence>
<feature type="compositionally biased region" description="Basic and acidic residues" evidence="5">
    <location>
        <begin position="551"/>
        <end position="560"/>
    </location>
</feature>
<feature type="compositionally biased region" description="Basic and acidic residues" evidence="5">
    <location>
        <begin position="791"/>
        <end position="803"/>
    </location>
</feature>
<dbReference type="GO" id="GO:0045892">
    <property type="term" value="P:negative regulation of DNA-templated transcription"/>
    <property type="evidence" value="ECO:0007669"/>
    <property type="project" value="TreeGrafter"/>
</dbReference>
<dbReference type="EMBL" id="CAJFCW020000006">
    <property type="protein sequence ID" value="CAG9125212.1"/>
    <property type="molecule type" value="Genomic_DNA"/>
</dbReference>
<dbReference type="SMART" id="SM00249">
    <property type="entry name" value="PHD"/>
    <property type="match status" value="1"/>
</dbReference>
<evidence type="ECO:0000256" key="4">
    <source>
        <dbReference type="PROSITE-ProRule" id="PRU00146"/>
    </source>
</evidence>
<proteinExistence type="predicted"/>
<feature type="compositionally biased region" description="Acidic residues" evidence="5">
    <location>
        <begin position="946"/>
        <end position="963"/>
    </location>
</feature>
<dbReference type="Pfam" id="PF00628">
    <property type="entry name" value="PHD"/>
    <property type="match status" value="1"/>
</dbReference>
<dbReference type="PROSITE" id="PS01359">
    <property type="entry name" value="ZF_PHD_1"/>
    <property type="match status" value="1"/>
</dbReference>
<gene>
    <name evidence="7" type="ORF">BOKJ2_LOCUS12946</name>
</gene>
<dbReference type="Gene3D" id="3.30.40.10">
    <property type="entry name" value="Zinc/RING finger domain, C3HC4 (zinc finger)"/>
    <property type="match status" value="1"/>
</dbReference>
<feature type="region of interest" description="Disordered" evidence="5">
    <location>
        <begin position="701"/>
        <end position="757"/>
    </location>
</feature>
<name>A0A811LN73_9BILA</name>
<dbReference type="CDD" id="cd15543">
    <property type="entry name" value="PHD_RSF1"/>
    <property type="match status" value="1"/>
</dbReference>
<dbReference type="PANTHER" id="PTHR14296">
    <property type="entry name" value="REMODELING AND SPACING FACTOR 1"/>
    <property type="match status" value="1"/>
</dbReference>
<feature type="compositionally biased region" description="Basic residues" evidence="5">
    <location>
        <begin position="532"/>
        <end position="550"/>
    </location>
</feature>
<dbReference type="InterPro" id="IPR013083">
    <property type="entry name" value="Znf_RING/FYVE/PHD"/>
</dbReference>
<feature type="compositionally biased region" description="Basic and acidic residues" evidence="5">
    <location>
        <begin position="1"/>
        <end position="13"/>
    </location>
</feature>
<reference evidence="7" key="1">
    <citation type="submission" date="2020-09" db="EMBL/GenBank/DDBJ databases">
        <authorList>
            <person name="Kikuchi T."/>
        </authorList>
    </citation>
    <scope>NUCLEOTIDE SEQUENCE</scope>
    <source>
        <strain evidence="7">SH1</strain>
    </source>
</reference>
<feature type="region of interest" description="Disordered" evidence="5">
    <location>
        <begin position="322"/>
        <end position="350"/>
    </location>
</feature>